<sequence>MADATPDSSDDQPTGVAAVDRALSILLCFDQEREPLSLVELNRRTGLYKSTILRLLVSLERAGLVERLDSGNYTLGWSIGRLGASYRQAFGLEARIRPFLRALREETGESASFYRRIGEARVCLFREESRQMVRDHVEEGAILPLGLGAAGHVLTGGERPGGQGTGPARPALPAMSFGERDPDVAALAVPVFGEGNVLLGALTVSGPISRLTPDRARAISGLLISKGKVLSRHLGAPRPLGTPE</sequence>
<evidence type="ECO:0000259" key="5">
    <source>
        <dbReference type="PROSITE" id="PS51078"/>
    </source>
</evidence>
<keyword evidence="3" id="KW-0804">Transcription</keyword>
<dbReference type="InterPro" id="IPR005471">
    <property type="entry name" value="Tscrpt_reg_IclR_N"/>
</dbReference>
<dbReference type="RefSeq" id="WP_377831677.1">
    <property type="nucleotide sequence ID" value="NZ_JBHRSK010000003.1"/>
</dbReference>
<evidence type="ECO:0000256" key="3">
    <source>
        <dbReference type="ARBA" id="ARBA00023163"/>
    </source>
</evidence>
<feature type="domain" description="HTH iclR-type" evidence="4">
    <location>
        <begin position="16"/>
        <end position="77"/>
    </location>
</feature>
<dbReference type="Gene3D" id="3.30.450.40">
    <property type="match status" value="2"/>
</dbReference>
<dbReference type="PROSITE" id="PS51077">
    <property type="entry name" value="HTH_ICLR"/>
    <property type="match status" value="1"/>
</dbReference>
<dbReference type="InterPro" id="IPR036388">
    <property type="entry name" value="WH-like_DNA-bd_sf"/>
</dbReference>
<dbReference type="Proteomes" id="UP001595443">
    <property type="component" value="Unassembled WGS sequence"/>
</dbReference>
<dbReference type="PROSITE" id="PS51078">
    <property type="entry name" value="ICLR_ED"/>
    <property type="match status" value="1"/>
</dbReference>
<dbReference type="InterPro" id="IPR050707">
    <property type="entry name" value="HTH_MetabolicPath_Reg"/>
</dbReference>
<evidence type="ECO:0000313" key="7">
    <source>
        <dbReference type="Proteomes" id="UP001595443"/>
    </source>
</evidence>
<keyword evidence="7" id="KW-1185">Reference proteome</keyword>
<name>A0ABV7AD40_9RHOB</name>
<evidence type="ECO:0000259" key="4">
    <source>
        <dbReference type="PROSITE" id="PS51077"/>
    </source>
</evidence>
<reference evidence="7" key="1">
    <citation type="journal article" date="2019" name="Int. J. Syst. Evol. Microbiol.">
        <title>The Global Catalogue of Microorganisms (GCM) 10K type strain sequencing project: providing services to taxonomists for standard genome sequencing and annotation.</title>
        <authorList>
            <consortium name="The Broad Institute Genomics Platform"/>
            <consortium name="The Broad Institute Genome Sequencing Center for Infectious Disease"/>
            <person name="Wu L."/>
            <person name="Ma J."/>
        </authorList>
    </citation>
    <scope>NUCLEOTIDE SEQUENCE [LARGE SCALE GENOMIC DNA]</scope>
    <source>
        <strain evidence="7">KCTC 62192</strain>
    </source>
</reference>
<dbReference type="Pfam" id="PF09339">
    <property type="entry name" value="HTH_IclR"/>
    <property type="match status" value="1"/>
</dbReference>
<evidence type="ECO:0000256" key="1">
    <source>
        <dbReference type="ARBA" id="ARBA00023015"/>
    </source>
</evidence>
<dbReference type="InterPro" id="IPR014757">
    <property type="entry name" value="Tscrpt_reg_IclR_C"/>
</dbReference>
<accession>A0ABV7AD40</accession>
<proteinExistence type="predicted"/>
<protein>
    <submittedName>
        <fullName evidence="6">IclR family transcriptional regulator</fullName>
    </submittedName>
</protein>
<feature type="domain" description="IclR-ED" evidence="5">
    <location>
        <begin position="78"/>
        <end position="236"/>
    </location>
</feature>
<gene>
    <name evidence="6" type="ORF">ACFOES_02975</name>
</gene>
<keyword evidence="2" id="KW-0238">DNA-binding</keyword>
<dbReference type="PANTHER" id="PTHR30136">
    <property type="entry name" value="HELIX-TURN-HELIX TRANSCRIPTIONAL REGULATOR, ICLR FAMILY"/>
    <property type="match status" value="1"/>
</dbReference>
<evidence type="ECO:0000256" key="2">
    <source>
        <dbReference type="ARBA" id="ARBA00023125"/>
    </source>
</evidence>
<dbReference type="InterPro" id="IPR029016">
    <property type="entry name" value="GAF-like_dom_sf"/>
</dbReference>
<dbReference type="SUPFAM" id="SSF46785">
    <property type="entry name" value="Winged helix' DNA-binding domain"/>
    <property type="match status" value="1"/>
</dbReference>
<dbReference type="Gene3D" id="1.10.10.10">
    <property type="entry name" value="Winged helix-like DNA-binding domain superfamily/Winged helix DNA-binding domain"/>
    <property type="match status" value="1"/>
</dbReference>
<comment type="caution">
    <text evidence="6">The sequence shown here is derived from an EMBL/GenBank/DDBJ whole genome shotgun (WGS) entry which is preliminary data.</text>
</comment>
<keyword evidence="1" id="KW-0805">Transcription regulation</keyword>
<dbReference type="SMART" id="SM00346">
    <property type="entry name" value="HTH_ICLR"/>
    <property type="match status" value="1"/>
</dbReference>
<dbReference type="PANTHER" id="PTHR30136:SF39">
    <property type="entry name" value="TRANSCRIPTIONAL REGULATORY PROTEIN"/>
    <property type="match status" value="1"/>
</dbReference>
<evidence type="ECO:0000313" key="6">
    <source>
        <dbReference type="EMBL" id="MFC2967048.1"/>
    </source>
</evidence>
<dbReference type="InterPro" id="IPR036390">
    <property type="entry name" value="WH_DNA-bd_sf"/>
</dbReference>
<dbReference type="SUPFAM" id="SSF55781">
    <property type="entry name" value="GAF domain-like"/>
    <property type="match status" value="1"/>
</dbReference>
<dbReference type="EMBL" id="JBHRSK010000003">
    <property type="protein sequence ID" value="MFC2967048.1"/>
    <property type="molecule type" value="Genomic_DNA"/>
</dbReference>
<organism evidence="6 7">
    <name type="scientific">Acidimangrovimonas pyrenivorans</name>
    <dbReference type="NCBI Taxonomy" id="2030798"/>
    <lineage>
        <taxon>Bacteria</taxon>
        <taxon>Pseudomonadati</taxon>
        <taxon>Pseudomonadota</taxon>
        <taxon>Alphaproteobacteria</taxon>
        <taxon>Rhodobacterales</taxon>
        <taxon>Paracoccaceae</taxon>
        <taxon>Acidimangrovimonas</taxon>
    </lineage>
</organism>